<keyword evidence="3" id="KW-1185">Reference proteome</keyword>
<accession>A0AAV4WLK2</accession>
<evidence type="ECO:0000256" key="1">
    <source>
        <dbReference type="SAM" id="MobiDB-lite"/>
    </source>
</evidence>
<gene>
    <name evidence="2" type="ORF">CEXT_172331</name>
</gene>
<reference evidence="2 3" key="1">
    <citation type="submission" date="2021-06" db="EMBL/GenBank/DDBJ databases">
        <title>Caerostris extrusa draft genome.</title>
        <authorList>
            <person name="Kono N."/>
            <person name="Arakawa K."/>
        </authorList>
    </citation>
    <scope>NUCLEOTIDE SEQUENCE [LARGE SCALE GENOMIC DNA]</scope>
</reference>
<sequence length="89" mass="9988">MSRKAKKTGRPEGSKRSVSPKVAEKVPISKKAKKSTSPKVAQKTNLKKPKRQEGLKDLNDQDKVRLMTEEDFETTLDHVCGIILDTPKK</sequence>
<comment type="caution">
    <text evidence="2">The sequence shown here is derived from an EMBL/GenBank/DDBJ whole genome shotgun (WGS) entry which is preliminary data.</text>
</comment>
<feature type="compositionally biased region" description="Basic and acidic residues" evidence="1">
    <location>
        <begin position="51"/>
        <end position="60"/>
    </location>
</feature>
<dbReference type="Proteomes" id="UP001054945">
    <property type="component" value="Unassembled WGS sequence"/>
</dbReference>
<evidence type="ECO:0000313" key="2">
    <source>
        <dbReference type="EMBL" id="GIY83139.1"/>
    </source>
</evidence>
<proteinExistence type="predicted"/>
<name>A0AAV4WLK2_CAEEX</name>
<organism evidence="2 3">
    <name type="scientific">Caerostris extrusa</name>
    <name type="common">Bark spider</name>
    <name type="synonym">Caerostris bankana</name>
    <dbReference type="NCBI Taxonomy" id="172846"/>
    <lineage>
        <taxon>Eukaryota</taxon>
        <taxon>Metazoa</taxon>
        <taxon>Ecdysozoa</taxon>
        <taxon>Arthropoda</taxon>
        <taxon>Chelicerata</taxon>
        <taxon>Arachnida</taxon>
        <taxon>Araneae</taxon>
        <taxon>Araneomorphae</taxon>
        <taxon>Entelegynae</taxon>
        <taxon>Araneoidea</taxon>
        <taxon>Araneidae</taxon>
        <taxon>Caerostris</taxon>
    </lineage>
</organism>
<protein>
    <submittedName>
        <fullName evidence="2">Uncharacterized protein</fullName>
    </submittedName>
</protein>
<feature type="region of interest" description="Disordered" evidence="1">
    <location>
        <begin position="1"/>
        <end position="60"/>
    </location>
</feature>
<dbReference type="EMBL" id="BPLR01016344">
    <property type="protein sequence ID" value="GIY83139.1"/>
    <property type="molecule type" value="Genomic_DNA"/>
</dbReference>
<evidence type="ECO:0000313" key="3">
    <source>
        <dbReference type="Proteomes" id="UP001054945"/>
    </source>
</evidence>
<dbReference type="AlphaFoldDB" id="A0AAV4WLK2"/>